<evidence type="ECO:0000313" key="6">
    <source>
        <dbReference type="Proteomes" id="UP000475249"/>
    </source>
</evidence>
<dbReference type="GO" id="GO:0043565">
    <property type="term" value="F:sequence-specific DNA binding"/>
    <property type="evidence" value="ECO:0007669"/>
    <property type="project" value="InterPro"/>
</dbReference>
<dbReference type="AlphaFoldDB" id="A0A6L9EHC7"/>
<evidence type="ECO:0000259" key="4">
    <source>
        <dbReference type="PROSITE" id="PS01124"/>
    </source>
</evidence>
<keyword evidence="3" id="KW-0804">Transcription</keyword>
<keyword evidence="6" id="KW-1185">Reference proteome</keyword>
<dbReference type="RefSeq" id="WP_161436929.1">
    <property type="nucleotide sequence ID" value="NZ_WXYO01000008.1"/>
</dbReference>
<reference evidence="5 6" key="1">
    <citation type="submission" date="2020-01" db="EMBL/GenBank/DDBJ databases">
        <title>Bacteria diversity of Porities sp.</title>
        <authorList>
            <person name="Wang G."/>
        </authorList>
    </citation>
    <scope>NUCLEOTIDE SEQUENCE [LARGE SCALE GENOMIC DNA]</scope>
    <source>
        <strain evidence="5 6">R33</strain>
    </source>
</reference>
<name>A0A6L9EHC7_9FLAO</name>
<comment type="caution">
    <text evidence="5">The sequence shown here is derived from an EMBL/GenBank/DDBJ whole genome shotgun (WGS) entry which is preliminary data.</text>
</comment>
<dbReference type="InterPro" id="IPR018060">
    <property type="entry name" value="HTH_AraC"/>
</dbReference>
<dbReference type="Pfam" id="PF02311">
    <property type="entry name" value="AraC_binding"/>
    <property type="match status" value="1"/>
</dbReference>
<feature type="domain" description="HTH araC/xylS-type" evidence="4">
    <location>
        <begin position="202"/>
        <end position="300"/>
    </location>
</feature>
<dbReference type="PANTHER" id="PTHR43280">
    <property type="entry name" value="ARAC-FAMILY TRANSCRIPTIONAL REGULATOR"/>
    <property type="match status" value="1"/>
</dbReference>
<accession>A0A6L9EHC7</accession>
<dbReference type="InterPro" id="IPR003313">
    <property type="entry name" value="AraC-bd"/>
</dbReference>
<dbReference type="Proteomes" id="UP000475249">
    <property type="component" value="Unassembled WGS sequence"/>
</dbReference>
<dbReference type="InterPro" id="IPR020449">
    <property type="entry name" value="Tscrpt_reg_AraC-type_HTH"/>
</dbReference>
<dbReference type="GO" id="GO:0003700">
    <property type="term" value="F:DNA-binding transcription factor activity"/>
    <property type="evidence" value="ECO:0007669"/>
    <property type="project" value="InterPro"/>
</dbReference>
<keyword evidence="2" id="KW-0238">DNA-binding</keyword>
<evidence type="ECO:0000313" key="5">
    <source>
        <dbReference type="EMBL" id="NAS13888.1"/>
    </source>
</evidence>
<dbReference type="InterPro" id="IPR009057">
    <property type="entry name" value="Homeodomain-like_sf"/>
</dbReference>
<dbReference type="PROSITE" id="PS01124">
    <property type="entry name" value="HTH_ARAC_FAMILY_2"/>
    <property type="match status" value="1"/>
</dbReference>
<dbReference type="InterPro" id="IPR037923">
    <property type="entry name" value="HTH-like"/>
</dbReference>
<keyword evidence="1" id="KW-0805">Transcription regulation</keyword>
<evidence type="ECO:0000256" key="1">
    <source>
        <dbReference type="ARBA" id="ARBA00023015"/>
    </source>
</evidence>
<sequence>MKAQKIYNSISEFFHSINLEIEQDFDFTIHSLDRLHGDKAISSPFFRTNYVAFLIIESGKGHYTIDEHWFELKPMSFYFTLPGHLKSFTIEENWKGYMLTFSLEFLKSNYPGSVEQDFPFLLKETVPVMYLQDQDYARINRLCEVFIQEYNGNSAFKKRILANQLVTFLFQTKELLLSHQATISMENRPAEIVKSFQLALNKNLLDITRGKAEFIWNVQDYANKLNMHPNYLSSSVKSQTGKTAKQWIDERIISEAKSLLKNTDMSVSEIAYSLTYEDSSNFSRFFKKKTGLTPANYRNS</sequence>
<dbReference type="SUPFAM" id="SSF51215">
    <property type="entry name" value="Regulatory protein AraC"/>
    <property type="match status" value="1"/>
</dbReference>
<proteinExistence type="predicted"/>
<gene>
    <name evidence="5" type="ORF">GTQ38_17875</name>
</gene>
<evidence type="ECO:0000256" key="3">
    <source>
        <dbReference type="ARBA" id="ARBA00023163"/>
    </source>
</evidence>
<organism evidence="5 6">
    <name type="scientific">Poritiphilus flavus</name>
    <dbReference type="NCBI Taxonomy" id="2697053"/>
    <lineage>
        <taxon>Bacteria</taxon>
        <taxon>Pseudomonadati</taxon>
        <taxon>Bacteroidota</taxon>
        <taxon>Flavobacteriia</taxon>
        <taxon>Flavobacteriales</taxon>
        <taxon>Flavobacteriaceae</taxon>
        <taxon>Poritiphilus</taxon>
    </lineage>
</organism>
<protein>
    <submittedName>
        <fullName evidence="5">Helix-turn-helix domain-containing protein</fullName>
    </submittedName>
</protein>
<dbReference type="PRINTS" id="PR00032">
    <property type="entry name" value="HTHARAC"/>
</dbReference>
<evidence type="ECO:0000256" key="2">
    <source>
        <dbReference type="ARBA" id="ARBA00023125"/>
    </source>
</evidence>
<dbReference type="Gene3D" id="1.10.10.60">
    <property type="entry name" value="Homeodomain-like"/>
    <property type="match status" value="1"/>
</dbReference>
<dbReference type="SUPFAM" id="SSF46689">
    <property type="entry name" value="Homeodomain-like"/>
    <property type="match status" value="1"/>
</dbReference>
<dbReference type="SMART" id="SM00342">
    <property type="entry name" value="HTH_ARAC"/>
    <property type="match status" value="1"/>
</dbReference>
<dbReference type="EMBL" id="WXYO01000008">
    <property type="protein sequence ID" value="NAS13888.1"/>
    <property type="molecule type" value="Genomic_DNA"/>
</dbReference>
<dbReference type="Pfam" id="PF12833">
    <property type="entry name" value="HTH_18"/>
    <property type="match status" value="1"/>
</dbReference>
<dbReference type="PANTHER" id="PTHR43280:SF32">
    <property type="entry name" value="TRANSCRIPTIONAL REGULATORY PROTEIN"/>
    <property type="match status" value="1"/>
</dbReference>